<dbReference type="Proteomes" id="UP000663880">
    <property type="component" value="Unassembled WGS sequence"/>
</dbReference>
<dbReference type="GO" id="GO:0015280">
    <property type="term" value="F:ligand-gated sodium channel activity"/>
    <property type="evidence" value="ECO:0007669"/>
    <property type="project" value="TreeGrafter"/>
</dbReference>
<organism evidence="14 15">
    <name type="scientific">Pieris macdunnoughi</name>
    <dbReference type="NCBI Taxonomy" id="345717"/>
    <lineage>
        <taxon>Eukaryota</taxon>
        <taxon>Metazoa</taxon>
        <taxon>Ecdysozoa</taxon>
        <taxon>Arthropoda</taxon>
        <taxon>Hexapoda</taxon>
        <taxon>Insecta</taxon>
        <taxon>Pterygota</taxon>
        <taxon>Neoptera</taxon>
        <taxon>Endopterygota</taxon>
        <taxon>Lepidoptera</taxon>
        <taxon>Glossata</taxon>
        <taxon>Ditrysia</taxon>
        <taxon>Papilionoidea</taxon>
        <taxon>Pieridae</taxon>
        <taxon>Pierinae</taxon>
        <taxon>Pieris</taxon>
    </lineage>
</organism>
<evidence type="ECO:0000256" key="6">
    <source>
        <dbReference type="ARBA" id="ARBA00022989"/>
    </source>
</evidence>
<evidence type="ECO:0000256" key="2">
    <source>
        <dbReference type="ARBA" id="ARBA00007193"/>
    </source>
</evidence>
<evidence type="ECO:0000256" key="13">
    <source>
        <dbReference type="SAM" id="Phobius"/>
    </source>
</evidence>
<keyword evidence="7" id="KW-0915">Sodium</keyword>
<evidence type="ECO:0000256" key="7">
    <source>
        <dbReference type="ARBA" id="ARBA00023053"/>
    </source>
</evidence>
<keyword evidence="11 12" id="KW-0407">Ion channel</keyword>
<dbReference type="PANTHER" id="PTHR11690">
    <property type="entry name" value="AMILORIDE-SENSITIVE SODIUM CHANNEL-RELATED"/>
    <property type="match status" value="1"/>
</dbReference>
<evidence type="ECO:0000256" key="10">
    <source>
        <dbReference type="ARBA" id="ARBA00023201"/>
    </source>
</evidence>
<evidence type="ECO:0000256" key="5">
    <source>
        <dbReference type="ARBA" id="ARBA00022692"/>
    </source>
</evidence>
<keyword evidence="5 12" id="KW-0812">Transmembrane</keyword>
<keyword evidence="6 13" id="KW-1133">Transmembrane helix</keyword>
<accession>A0A821XKB4</accession>
<dbReference type="GO" id="GO:0005886">
    <property type="term" value="C:plasma membrane"/>
    <property type="evidence" value="ECO:0007669"/>
    <property type="project" value="TreeGrafter"/>
</dbReference>
<feature type="transmembrane region" description="Helical" evidence="13">
    <location>
        <begin position="59"/>
        <end position="75"/>
    </location>
</feature>
<evidence type="ECO:0000256" key="8">
    <source>
        <dbReference type="ARBA" id="ARBA00023065"/>
    </source>
</evidence>
<comment type="similarity">
    <text evidence="2 12">Belongs to the amiloride-sensitive sodium channel (TC 1.A.6) family.</text>
</comment>
<dbReference type="EMBL" id="CAJOBZ010000070">
    <property type="protein sequence ID" value="CAF4945786.1"/>
    <property type="molecule type" value="Genomic_DNA"/>
</dbReference>
<gene>
    <name evidence="14" type="ORF">PMACD_LOCUS15157</name>
</gene>
<evidence type="ECO:0000313" key="15">
    <source>
        <dbReference type="Proteomes" id="UP000663880"/>
    </source>
</evidence>
<evidence type="ECO:0000256" key="12">
    <source>
        <dbReference type="RuleBase" id="RU000679"/>
    </source>
</evidence>
<sequence length="373" mass="43957">MARTAMFTWRALMKSMMELIKESILFISSLYTKFCEETTLHGLKHTVTKNFNIIERLLWFILISMAFTGAIYCAISQLARYNSEPVVVSLQRDYRSWTFTFPAVTACFMERMDQEKMKAVIQRFWNVTEDNQEKFQYYQEFMELITDISFRENLQNFWKYQNDASLKGIDLLQLAIDVHPDFALNVTLSHRVEVQWIPVMTEEGLCMTFNSEYAQFQQISDVRRRHKLMMCHYHSEFCFVRIDASTQGVRYFIHSPYDIATAISNPTGGIYPGDELNTDFKMVEIVAADRIKSLRPEQRRCKYPDEWLADSIKAYSFGLCQMHCRTKMAIMFCGCRPYFHTKGGKNICFYNINVCSSNKTYLHHLCPIRIFFL</sequence>
<dbReference type="InterPro" id="IPR001873">
    <property type="entry name" value="ENaC"/>
</dbReference>
<name>A0A821XKB4_9NEOP</name>
<evidence type="ECO:0000313" key="14">
    <source>
        <dbReference type="EMBL" id="CAF4945786.1"/>
    </source>
</evidence>
<keyword evidence="8 12" id="KW-0406">Ion transport</keyword>
<dbReference type="Pfam" id="PF00858">
    <property type="entry name" value="ASC"/>
    <property type="match status" value="1"/>
</dbReference>
<keyword evidence="15" id="KW-1185">Reference proteome</keyword>
<reference evidence="14" key="1">
    <citation type="submission" date="2021-02" db="EMBL/GenBank/DDBJ databases">
        <authorList>
            <person name="Steward A R."/>
        </authorList>
    </citation>
    <scope>NUCLEOTIDE SEQUENCE</scope>
</reference>
<keyword evidence="3 12" id="KW-0813">Transport</keyword>
<protein>
    <submittedName>
        <fullName evidence="14">Uncharacterized protein</fullName>
    </submittedName>
</protein>
<evidence type="ECO:0000256" key="4">
    <source>
        <dbReference type="ARBA" id="ARBA00022461"/>
    </source>
</evidence>
<proteinExistence type="inferred from homology"/>
<evidence type="ECO:0000256" key="11">
    <source>
        <dbReference type="ARBA" id="ARBA00023303"/>
    </source>
</evidence>
<dbReference type="PANTHER" id="PTHR11690:SF240">
    <property type="entry name" value="PICKPOCKET 25-RELATED"/>
    <property type="match status" value="1"/>
</dbReference>
<evidence type="ECO:0000256" key="3">
    <source>
        <dbReference type="ARBA" id="ARBA00022448"/>
    </source>
</evidence>
<comment type="caution">
    <text evidence="14">The sequence shown here is derived from an EMBL/GenBank/DDBJ whole genome shotgun (WGS) entry which is preliminary data.</text>
</comment>
<keyword evidence="9 13" id="KW-0472">Membrane</keyword>
<evidence type="ECO:0000256" key="9">
    <source>
        <dbReference type="ARBA" id="ARBA00023136"/>
    </source>
</evidence>
<evidence type="ECO:0000256" key="1">
    <source>
        <dbReference type="ARBA" id="ARBA00004141"/>
    </source>
</evidence>
<keyword evidence="4 12" id="KW-0894">Sodium channel</keyword>
<comment type="subcellular location">
    <subcellularLocation>
        <location evidence="1">Membrane</location>
        <topology evidence="1">Multi-pass membrane protein</topology>
    </subcellularLocation>
</comment>
<dbReference type="OrthoDB" id="5874059at2759"/>
<keyword evidence="10 12" id="KW-0739">Sodium transport</keyword>
<dbReference type="AlphaFoldDB" id="A0A821XKB4"/>